<dbReference type="InterPro" id="IPR032710">
    <property type="entry name" value="NTF2-like_dom_sf"/>
</dbReference>
<name>A0A2M9G1J5_9PROT</name>
<comment type="caution">
    <text evidence="2">The sequence shown here is derived from an EMBL/GenBank/DDBJ whole genome shotgun (WGS) entry which is preliminary data.</text>
</comment>
<evidence type="ECO:0000259" key="1">
    <source>
        <dbReference type="Pfam" id="PF13577"/>
    </source>
</evidence>
<feature type="domain" description="SnoaL-like" evidence="1">
    <location>
        <begin position="7"/>
        <end position="134"/>
    </location>
</feature>
<dbReference type="Proteomes" id="UP000229498">
    <property type="component" value="Unassembled WGS sequence"/>
</dbReference>
<dbReference type="SUPFAM" id="SSF54427">
    <property type="entry name" value="NTF2-like"/>
    <property type="match status" value="1"/>
</dbReference>
<dbReference type="CDD" id="cd00531">
    <property type="entry name" value="NTF2_like"/>
    <property type="match status" value="1"/>
</dbReference>
<dbReference type="AlphaFoldDB" id="A0A2M9G1J5"/>
<keyword evidence="3" id="KW-1185">Reference proteome</keyword>
<sequence length="156" mass="18039">MTDDMLREAAERMAVSDVMHRYATAIDTRDFRLLEQVFDDPVETDFSGFGGSEGRYSRAEWIDAVRKTVGGLDVTQHLTGNHVHRIDGDRAHLTAYLQALHRYRAARADPDYIIGGYYDIDLVRRPEGWRITRYGLTVTWERGNRYIMREASRAAR</sequence>
<dbReference type="InterPro" id="IPR037401">
    <property type="entry name" value="SnoaL-like"/>
</dbReference>
<organism evidence="2 3">
    <name type="scientific">Minwuia thermotolerans</name>
    <dbReference type="NCBI Taxonomy" id="2056226"/>
    <lineage>
        <taxon>Bacteria</taxon>
        <taxon>Pseudomonadati</taxon>
        <taxon>Pseudomonadota</taxon>
        <taxon>Alphaproteobacteria</taxon>
        <taxon>Minwuiales</taxon>
        <taxon>Minwuiaceae</taxon>
        <taxon>Minwuia</taxon>
    </lineage>
</organism>
<evidence type="ECO:0000313" key="3">
    <source>
        <dbReference type="Proteomes" id="UP000229498"/>
    </source>
</evidence>
<accession>A0A2M9G1J5</accession>
<dbReference type="OrthoDB" id="2860904at2"/>
<proteinExistence type="predicted"/>
<gene>
    <name evidence="2" type="ORF">CVT23_11015</name>
</gene>
<evidence type="ECO:0000313" key="2">
    <source>
        <dbReference type="EMBL" id="PJK29581.1"/>
    </source>
</evidence>
<dbReference type="Gene3D" id="3.10.450.50">
    <property type="match status" value="1"/>
</dbReference>
<dbReference type="RefSeq" id="WP_109793605.1">
    <property type="nucleotide sequence ID" value="NZ_PHIG01000032.1"/>
</dbReference>
<dbReference type="Pfam" id="PF13577">
    <property type="entry name" value="SnoaL_4"/>
    <property type="match status" value="1"/>
</dbReference>
<reference evidence="2 3" key="1">
    <citation type="submission" date="2017-11" db="EMBL/GenBank/DDBJ databases">
        <title>Draft genome sequence of Rhizobiales bacterium SY3-13.</title>
        <authorList>
            <person name="Sun C."/>
        </authorList>
    </citation>
    <scope>NUCLEOTIDE SEQUENCE [LARGE SCALE GENOMIC DNA]</scope>
    <source>
        <strain evidence="2 3">SY3-13</strain>
    </source>
</reference>
<dbReference type="EMBL" id="PHIG01000032">
    <property type="protein sequence ID" value="PJK29581.1"/>
    <property type="molecule type" value="Genomic_DNA"/>
</dbReference>
<protein>
    <recommendedName>
        <fullName evidence="1">SnoaL-like domain-containing protein</fullName>
    </recommendedName>
</protein>